<evidence type="ECO:0000256" key="2">
    <source>
        <dbReference type="SAM" id="SignalP"/>
    </source>
</evidence>
<accession>A0AAD6ZVI1</accession>
<comment type="caution">
    <text evidence="4">The sequence shown here is derived from an EMBL/GenBank/DDBJ whole genome shotgun (WGS) entry which is preliminary data.</text>
</comment>
<sequence>MRFIILSSLLALASAFTLDAPTNPIAGEVTEIHWSFTATDPAEFDLFLMNSTEAFGLIAVLGTVLATDMGEIHTLLPATIPAGNDYQLRAVDHTNVDRVYAFSPVFTITAAV</sequence>
<feature type="domain" description="Yeast cell wall synthesis Kre9/Knh1-like N-terminal" evidence="3">
    <location>
        <begin position="26"/>
        <end position="108"/>
    </location>
</feature>
<dbReference type="Proteomes" id="UP001218218">
    <property type="component" value="Unassembled WGS sequence"/>
</dbReference>
<protein>
    <recommendedName>
        <fullName evidence="3">Yeast cell wall synthesis Kre9/Knh1-like N-terminal domain-containing protein</fullName>
    </recommendedName>
</protein>
<evidence type="ECO:0000259" key="3">
    <source>
        <dbReference type="Pfam" id="PF10342"/>
    </source>
</evidence>
<keyword evidence="5" id="KW-1185">Reference proteome</keyword>
<evidence type="ECO:0000313" key="4">
    <source>
        <dbReference type="EMBL" id="KAJ7339947.1"/>
    </source>
</evidence>
<reference evidence="4" key="1">
    <citation type="submission" date="2023-03" db="EMBL/GenBank/DDBJ databases">
        <title>Massive genome expansion in bonnet fungi (Mycena s.s.) driven by repeated elements and novel gene families across ecological guilds.</title>
        <authorList>
            <consortium name="Lawrence Berkeley National Laboratory"/>
            <person name="Harder C.B."/>
            <person name="Miyauchi S."/>
            <person name="Viragh M."/>
            <person name="Kuo A."/>
            <person name="Thoen E."/>
            <person name="Andreopoulos B."/>
            <person name="Lu D."/>
            <person name="Skrede I."/>
            <person name="Drula E."/>
            <person name="Henrissat B."/>
            <person name="Morin E."/>
            <person name="Kohler A."/>
            <person name="Barry K."/>
            <person name="LaButti K."/>
            <person name="Morin E."/>
            <person name="Salamov A."/>
            <person name="Lipzen A."/>
            <person name="Mereny Z."/>
            <person name="Hegedus B."/>
            <person name="Baldrian P."/>
            <person name="Stursova M."/>
            <person name="Weitz H."/>
            <person name="Taylor A."/>
            <person name="Grigoriev I.V."/>
            <person name="Nagy L.G."/>
            <person name="Martin F."/>
            <person name="Kauserud H."/>
        </authorList>
    </citation>
    <scope>NUCLEOTIDE SEQUENCE</scope>
    <source>
        <strain evidence="4">CBHHK002</strain>
    </source>
</reference>
<name>A0AAD6ZVI1_9AGAR</name>
<keyword evidence="1 2" id="KW-0732">Signal</keyword>
<proteinExistence type="predicted"/>
<evidence type="ECO:0000313" key="5">
    <source>
        <dbReference type="Proteomes" id="UP001218218"/>
    </source>
</evidence>
<feature type="signal peptide" evidence="2">
    <location>
        <begin position="1"/>
        <end position="15"/>
    </location>
</feature>
<feature type="chain" id="PRO_5042046983" description="Yeast cell wall synthesis Kre9/Knh1-like N-terminal domain-containing protein" evidence="2">
    <location>
        <begin position="16"/>
        <end position="112"/>
    </location>
</feature>
<dbReference type="AlphaFoldDB" id="A0AAD6ZVI1"/>
<organism evidence="4 5">
    <name type="scientific">Mycena albidolilacea</name>
    <dbReference type="NCBI Taxonomy" id="1033008"/>
    <lineage>
        <taxon>Eukaryota</taxon>
        <taxon>Fungi</taxon>
        <taxon>Dikarya</taxon>
        <taxon>Basidiomycota</taxon>
        <taxon>Agaricomycotina</taxon>
        <taxon>Agaricomycetes</taxon>
        <taxon>Agaricomycetidae</taxon>
        <taxon>Agaricales</taxon>
        <taxon>Marasmiineae</taxon>
        <taxon>Mycenaceae</taxon>
        <taxon>Mycena</taxon>
    </lineage>
</organism>
<gene>
    <name evidence="4" type="ORF">DFH08DRAFT_875820</name>
</gene>
<dbReference type="EMBL" id="JARIHO010000027">
    <property type="protein sequence ID" value="KAJ7339947.1"/>
    <property type="molecule type" value="Genomic_DNA"/>
</dbReference>
<evidence type="ECO:0000256" key="1">
    <source>
        <dbReference type="ARBA" id="ARBA00022729"/>
    </source>
</evidence>
<dbReference type="Pfam" id="PF10342">
    <property type="entry name" value="Kre9_KNH"/>
    <property type="match status" value="1"/>
</dbReference>
<dbReference type="InterPro" id="IPR018466">
    <property type="entry name" value="Kre9/Knh1-like_N"/>
</dbReference>